<sequence length="160" mass="17094">MAFSRDAALGAGLAVIVVAAIVAGLVVTGGPGEARRMKEDQLREAALASTANVLVCLQKAGVEIPEAPEQLEAAWKQYRSSAEVTCFNGELRADPITDTPFALKRQDGRVAQICAVFATRRKQDDGPLIFRETNALPSLGDRRETAGEQCFDLNYSADVG</sequence>
<dbReference type="RefSeq" id="WP_011647937.1">
    <property type="nucleotide sequence ID" value="NZ_ARYI01000007.1"/>
</dbReference>
<protein>
    <submittedName>
        <fullName evidence="1">Uncharacterized protein</fullName>
    </submittedName>
</protein>
<dbReference type="Proteomes" id="UP000025061">
    <property type="component" value="Unassembled WGS sequence"/>
</dbReference>
<organism evidence="1 2">
    <name type="scientific">Hyphomonas hirschiana VP5</name>
    <dbReference type="NCBI Taxonomy" id="1280951"/>
    <lineage>
        <taxon>Bacteria</taxon>
        <taxon>Pseudomonadati</taxon>
        <taxon>Pseudomonadota</taxon>
        <taxon>Alphaproteobacteria</taxon>
        <taxon>Hyphomonadales</taxon>
        <taxon>Hyphomonadaceae</taxon>
        <taxon>Hyphomonas</taxon>
    </lineage>
</organism>
<dbReference type="PATRIC" id="fig|1280951.3.peg.1966"/>
<gene>
    <name evidence="1" type="ORF">HHI_09742</name>
</gene>
<proteinExistence type="predicted"/>
<evidence type="ECO:0000313" key="2">
    <source>
        <dbReference type="Proteomes" id="UP000025061"/>
    </source>
</evidence>
<comment type="caution">
    <text evidence="1">The sequence shown here is derived from an EMBL/GenBank/DDBJ whole genome shotgun (WGS) entry which is preliminary data.</text>
</comment>
<keyword evidence="2" id="KW-1185">Reference proteome</keyword>
<evidence type="ECO:0000313" key="1">
    <source>
        <dbReference type="EMBL" id="KCZ93669.1"/>
    </source>
</evidence>
<name>A0A059FSM6_9PROT</name>
<dbReference type="OrthoDB" id="7619310at2"/>
<dbReference type="EMBL" id="ARYI01000007">
    <property type="protein sequence ID" value="KCZ93669.1"/>
    <property type="molecule type" value="Genomic_DNA"/>
</dbReference>
<accession>A0A059FSM6</accession>
<dbReference type="AlphaFoldDB" id="A0A059FSM6"/>
<reference evidence="1 2" key="1">
    <citation type="submission" date="2013-04" db="EMBL/GenBank/DDBJ databases">
        <title>Hyphomonas hirschiana VP5 Genome Sequencing.</title>
        <authorList>
            <person name="Lai Q."/>
            <person name="Shao Z."/>
        </authorList>
    </citation>
    <scope>NUCLEOTIDE SEQUENCE [LARGE SCALE GENOMIC DNA]</scope>
    <source>
        <strain evidence="1 2">VP5</strain>
    </source>
</reference>